<keyword evidence="2" id="KW-0285">Flavoprotein</keyword>
<name>A0ABV7VCX8_9PROT</name>
<evidence type="ECO:0000256" key="3">
    <source>
        <dbReference type="ARBA" id="ARBA00022827"/>
    </source>
</evidence>
<evidence type="ECO:0000256" key="1">
    <source>
        <dbReference type="ARBA" id="ARBA00001974"/>
    </source>
</evidence>
<dbReference type="PRINTS" id="PR00419">
    <property type="entry name" value="ADXRDTASE"/>
</dbReference>
<feature type="domain" description="RsdA/BaiN/AoA(So)-like insert" evidence="5">
    <location>
        <begin position="192"/>
        <end position="330"/>
    </location>
</feature>
<dbReference type="Proteomes" id="UP001595711">
    <property type="component" value="Unassembled WGS sequence"/>
</dbReference>
<dbReference type="InterPro" id="IPR057661">
    <property type="entry name" value="RsdA/BaiN/AoA(So)_Rossmann"/>
</dbReference>
<dbReference type="InterPro" id="IPR023166">
    <property type="entry name" value="BaiN-like_dom_sf"/>
</dbReference>
<dbReference type="Gene3D" id="3.50.50.60">
    <property type="entry name" value="FAD/NAD(P)-binding domain"/>
    <property type="match status" value="1"/>
</dbReference>
<dbReference type="Pfam" id="PF03486">
    <property type="entry name" value="HI0933_like"/>
    <property type="match status" value="1"/>
</dbReference>
<accession>A0ABV7VCX8</accession>
<gene>
    <name evidence="6" type="ORF">ACFOOQ_07285</name>
</gene>
<feature type="domain" description="RsdA/BaiN/AoA(So)-like Rossmann fold-like" evidence="4">
    <location>
        <begin position="10"/>
        <end position="392"/>
    </location>
</feature>
<dbReference type="InterPro" id="IPR036188">
    <property type="entry name" value="FAD/NAD-bd_sf"/>
</dbReference>
<evidence type="ECO:0000259" key="4">
    <source>
        <dbReference type="Pfam" id="PF03486"/>
    </source>
</evidence>
<dbReference type="PANTHER" id="PTHR42887:SF1">
    <property type="entry name" value="BLR3961 PROTEIN"/>
    <property type="match status" value="1"/>
</dbReference>
<dbReference type="NCBIfam" id="TIGR00275">
    <property type="entry name" value="aminoacetone oxidase family FAD-binding enzyme"/>
    <property type="match status" value="1"/>
</dbReference>
<dbReference type="Gene3D" id="2.40.30.10">
    <property type="entry name" value="Translation factors"/>
    <property type="match status" value="1"/>
</dbReference>
<dbReference type="PANTHER" id="PTHR42887">
    <property type="entry name" value="OS12G0638800 PROTEIN"/>
    <property type="match status" value="1"/>
</dbReference>
<keyword evidence="7" id="KW-1185">Reference proteome</keyword>
<sequence>MTLPRSPSPQVAVIGGGPAGLMAAETVARAGIAVTVFDRMPSLGRKLLMAGRGGLNITHSEPLDRFRARYGTAASWMEPYLDAFPPAALIEWCESLGQPTFMGSSGRVFPRAMKASPLLRAWLARLGALGVQFETRTEWTGWNADGALRFADGRSFAADATVLALGGASWPRLGADGGWTALLPDIRIAPLQPANCGFSVAWSAVFRDRHAGQPLKPVALSFAGDRIRGEAMITTAGIEGGAIYALSAALREAIARDGTAVLHLDLCPDRDAATVAARLAEPRRGASLANFLRRQLGLSPVAIGLVQEALHAGDTTPLPVLVKALPLTLTAPFGLARAISTAGGIARDELDPHLMLRRRPGVFAAGEMLDWEAPTGGYLLQGCLATGAAAGRGVLEWL</sequence>
<dbReference type="InterPro" id="IPR004792">
    <property type="entry name" value="BaiN-like"/>
</dbReference>
<dbReference type="SUPFAM" id="SSF160996">
    <property type="entry name" value="HI0933 insert domain-like"/>
    <property type="match status" value="1"/>
</dbReference>
<dbReference type="RefSeq" id="WP_379723723.1">
    <property type="nucleotide sequence ID" value="NZ_JBHRYJ010000001.1"/>
</dbReference>
<dbReference type="EMBL" id="JBHRYJ010000001">
    <property type="protein sequence ID" value="MFC3675339.1"/>
    <property type="molecule type" value="Genomic_DNA"/>
</dbReference>
<evidence type="ECO:0000313" key="6">
    <source>
        <dbReference type="EMBL" id="MFC3675339.1"/>
    </source>
</evidence>
<reference evidence="7" key="1">
    <citation type="journal article" date="2019" name="Int. J. Syst. Evol. Microbiol.">
        <title>The Global Catalogue of Microorganisms (GCM) 10K type strain sequencing project: providing services to taxonomists for standard genome sequencing and annotation.</title>
        <authorList>
            <consortium name="The Broad Institute Genomics Platform"/>
            <consortium name="The Broad Institute Genome Sequencing Center for Infectious Disease"/>
            <person name="Wu L."/>
            <person name="Ma J."/>
        </authorList>
    </citation>
    <scope>NUCLEOTIDE SEQUENCE [LARGE SCALE GENOMIC DNA]</scope>
    <source>
        <strain evidence="7">KCTC 42182</strain>
    </source>
</reference>
<dbReference type="InterPro" id="IPR055178">
    <property type="entry name" value="RsdA/BaiN/AoA(So)-like_dom"/>
</dbReference>
<organism evidence="6 7">
    <name type="scientific">Ferrovibrio xuzhouensis</name>
    <dbReference type="NCBI Taxonomy" id="1576914"/>
    <lineage>
        <taxon>Bacteria</taxon>
        <taxon>Pseudomonadati</taxon>
        <taxon>Pseudomonadota</taxon>
        <taxon>Alphaproteobacteria</taxon>
        <taxon>Rhodospirillales</taxon>
        <taxon>Rhodospirillaceae</taxon>
        <taxon>Ferrovibrio</taxon>
    </lineage>
</organism>
<evidence type="ECO:0000256" key="2">
    <source>
        <dbReference type="ARBA" id="ARBA00022630"/>
    </source>
</evidence>
<proteinExistence type="predicted"/>
<keyword evidence="3" id="KW-0274">FAD</keyword>
<evidence type="ECO:0000259" key="5">
    <source>
        <dbReference type="Pfam" id="PF22780"/>
    </source>
</evidence>
<dbReference type="NCBIfam" id="TIGR03862">
    <property type="entry name" value="flavo_PP4765"/>
    <property type="match status" value="1"/>
</dbReference>
<comment type="caution">
    <text evidence="6">The sequence shown here is derived from an EMBL/GenBank/DDBJ whole genome shotgun (WGS) entry which is preliminary data.</text>
</comment>
<comment type="cofactor">
    <cofactor evidence="1">
        <name>FAD</name>
        <dbReference type="ChEBI" id="CHEBI:57692"/>
    </cofactor>
</comment>
<dbReference type="Pfam" id="PF22780">
    <property type="entry name" value="HI0933_like_1st"/>
    <property type="match status" value="1"/>
</dbReference>
<evidence type="ECO:0000313" key="7">
    <source>
        <dbReference type="Proteomes" id="UP001595711"/>
    </source>
</evidence>
<dbReference type="InterPro" id="IPR022460">
    <property type="entry name" value="Flavoprotein_PP4765"/>
</dbReference>
<protein>
    <submittedName>
        <fullName evidence="6">NAD(P)/FAD-dependent oxidoreductase</fullName>
    </submittedName>
</protein>
<dbReference type="Gene3D" id="1.10.8.260">
    <property type="entry name" value="HI0933 insert domain-like"/>
    <property type="match status" value="1"/>
</dbReference>
<dbReference type="SUPFAM" id="SSF51905">
    <property type="entry name" value="FAD/NAD(P)-binding domain"/>
    <property type="match status" value="1"/>
</dbReference>